<dbReference type="AlphaFoldDB" id="A0A9E7R1V5"/>
<dbReference type="PANTHER" id="PTHR42711:SF5">
    <property type="entry name" value="ABC TRANSPORTER ATP-BINDING PROTEIN NATA"/>
    <property type="match status" value="1"/>
</dbReference>
<name>A0A9E7R1V5_9EURY</name>
<feature type="compositionally biased region" description="Low complexity" evidence="5">
    <location>
        <begin position="256"/>
        <end position="269"/>
    </location>
</feature>
<evidence type="ECO:0000313" key="7">
    <source>
        <dbReference type="EMBL" id="UWM54215.1"/>
    </source>
</evidence>
<keyword evidence="2" id="KW-0813">Transport</keyword>
<evidence type="ECO:0000256" key="1">
    <source>
        <dbReference type="ARBA" id="ARBA00005417"/>
    </source>
</evidence>
<evidence type="ECO:0000259" key="6">
    <source>
        <dbReference type="PROSITE" id="PS50893"/>
    </source>
</evidence>
<proteinExistence type="inferred from homology"/>
<keyword evidence="3" id="KW-0547">Nucleotide-binding</keyword>
<dbReference type="InterPro" id="IPR003439">
    <property type="entry name" value="ABC_transporter-like_ATP-bd"/>
</dbReference>
<dbReference type="Gene3D" id="3.40.50.300">
    <property type="entry name" value="P-loop containing nucleotide triphosphate hydrolases"/>
    <property type="match status" value="1"/>
</dbReference>
<dbReference type="SMART" id="SM00382">
    <property type="entry name" value="AAA"/>
    <property type="match status" value="1"/>
</dbReference>
<feature type="region of interest" description="Disordered" evidence="5">
    <location>
        <begin position="249"/>
        <end position="277"/>
    </location>
</feature>
<feature type="domain" description="ABC transporter" evidence="6">
    <location>
        <begin position="11"/>
        <end position="241"/>
    </location>
</feature>
<keyword evidence="4 7" id="KW-0067">ATP-binding</keyword>
<dbReference type="GO" id="GO:0005524">
    <property type="term" value="F:ATP binding"/>
    <property type="evidence" value="ECO:0007669"/>
    <property type="project" value="UniProtKB-KW"/>
</dbReference>
<accession>A0A9E7R1V5</accession>
<evidence type="ECO:0000256" key="5">
    <source>
        <dbReference type="SAM" id="MobiDB-lite"/>
    </source>
</evidence>
<evidence type="ECO:0000313" key="8">
    <source>
        <dbReference type="Proteomes" id="UP001057580"/>
    </source>
</evidence>
<dbReference type="InterPro" id="IPR003593">
    <property type="entry name" value="AAA+_ATPase"/>
</dbReference>
<dbReference type="RefSeq" id="WP_260593209.1">
    <property type="nucleotide sequence ID" value="NZ_CP104003.1"/>
</dbReference>
<comment type="similarity">
    <text evidence="1">Belongs to the ABC transporter superfamily.</text>
</comment>
<evidence type="ECO:0000256" key="4">
    <source>
        <dbReference type="ARBA" id="ARBA00022840"/>
    </source>
</evidence>
<dbReference type="GeneID" id="74944580"/>
<dbReference type="KEGG" id="ssai:N0B31_19120"/>
<dbReference type="GO" id="GO:0016887">
    <property type="term" value="F:ATP hydrolysis activity"/>
    <property type="evidence" value="ECO:0007669"/>
    <property type="project" value="InterPro"/>
</dbReference>
<protein>
    <submittedName>
        <fullName evidence="7">ABC transporter ATP-binding protein</fullName>
    </submittedName>
</protein>
<evidence type="ECO:0000256" key="2">
    <source>
        <dbReference type="ARBA" id="ARBA00022448"/>
    </source>
</evidence>
<dbReference type="InterPro" id="IPR050763">
    <property type="entry name" value="ABC_transporter_ATP-binding"/>
</dbReference>
<dbReference type="PROSITE" id="PS50893">
    <property type="entry name" value="ABC_TRANSPORTER_2"/>
    <property type="match status" value="1"/>
</dbReference>
<keyword evidence="8" id="KW-1185">Reference proteome</keyword>
<dbReference type="CDD" id="cd03230">
    <property type="entry name" value="ABC_DR_subfamily_A"/>
    <property type="match status" value="1"/>
</dbReference>
<sequence>MTDGERSAPAIETRGLTKRYGDVTALSALDLTVPRGELYGFLGPNGAGKSTTINVLTGQLEPDEGSARVAGIDPVANPVQARAAVGILPENGRPPSFLTVREYFEFAGATRGLSDERVAEAVDAWADRLEFRHKLDTLCTDLSQGERQKVLVTQAFIHEPEVVFIDEPLTNLDPIMQERVKRFFRTYREAGNTLFLSTHFIGTAEEVCTRVGIINRGRLLAEIRPSELDGDSLLDRFFETVDADSGEGAAVESGLAADPAAPGADSAAGEVEAASED</sequence>
<dbReference type="EMBL" id="CP104003">
    <property type="protein sequence ID" value="UWM54215.1"/>
    <property type="molecule type" value="Genomic_DNA"/>
</dbReference>
<dbReference type="InterPro" id="IPR027417">
    <property type="entry name" value="P-loop_NTPase"/>
</dbReference>
<organism evidence="7 8">
    <name type="scientific">Salinirubellus salinus</name>
    <dbReference type="NCBI Taxonomy" id="1364945"/>
    <lineage>
        <taxon>Archaea</taxon>
        <taxon>Methanobacteriati</taxon>
        <taxon>Methanobacteriota</taxon>
        <taxon>Stenosarchaea group</taxon>
        <taxon>Halobacteria</taxon>
        <taxon>Halobacteriales</taxon>
        <taxon>Natronomonadaceae</taxon>
        <taxon>Salinirubellus</taxon>
    </lineage>
</organism>
<dbReference type="PANTHER" id="PTHR42711">
    <property type="entry name" value="ABC TRANSPORTER ATP-BINDING PROTEIN"/>
    <property type="match status" value="1"/>
</dbReference>
<dbReference type="SUPFAM" id="SSF52540">
    <property type="entry name" value="P-loop containing nucleoside triphosphate hydrolases"/>
    <property type="match status" value="1"/>
</dbReference>
<dbReference type="Proteomes" id="UP001057580">
    <property type="component" value="Chromosome"/>
</dbReference>
<gene>
    <name evidence="7" type="ORF">N0B31_19120</name>
</gene>
<dbReference type="Pfam" id="PF00005">
    <property type="entry name" value="ABC_tran"/>
    <property type="match status" value="1"/>
</dbReference>
<evidence type="ECO:0000256" key="3">
    <source>
        <dbReference type="ARBA" id="ARBA00022741"/>
    </source>
</evidence>
<reference evidence="7" key="1">
    <citation type="submission" date="2022-09" db="EMBL/GenBank/DDBJ databases">
        <title>Diverse halophilic archaea isolated from saline environments.</title>
        <authorList>
            <person name="Cui H.-L."/>
        </authorList>
    </citation>
    <scope>NUCLEOTIDE SEQUENCE</scope>
    <source>
        <strain evidence="7">ZS-35-S2</strain>
    </source>
</reference>